<feature type="transmembrane region" description="Helical" evidence="14">
    <location>
        <begin position="105"/>
        <end position="125"/>
    </location>
</feature>
<evidence type="ECO:0000256" key="5">
    <source>
        <dbReference type="ARBA" id="ARBA00022723"/>
    </source>
</evidence>
<dbReference type="GO" id="GO:0008270">
    <property type="term" value="F:zinc ion binding"/>
    <property type="evidence" value="ECO:0007669"/>
    <property type="project" value="UniProtKB-UniRule"/>
</dbReference>
<evidence type="ECO:0000259" key="16">
    <source>
        <dbReference type="SMART" id="SM00382"/>
    </source>
</evidence>
<keyword evidence="17" id="KW-0132">Cell division</keyword>
<feature type="active site" evidence="14">
    <location>
        <position position="423"/>
    </location>
</feature>
<dbReference type="PANTHER" id="PTHR23076:SF97">
    <property type="entry name" value="ATP-DEPENDENT ZINC METALLOPROTEASE YME1L1"/>
    <property type="match status" value="1"/>
</dbReference>
<comment type="cofactor">
    <cofactor evidence="14">
        <name>Zn(2+)</name>
        <dbReference type="ChEBI" id="CHEBI:29105"/>
    </cofactor>
    <text evidence="14">Binds 1 zinc ion per subunit.</text>
</comment>
<keyword evidence="10 14" id="KW-1133">Transmembrane helix</keyword>
<evidence type="ECO:0000256" key="3">
    <source>
        <dbReference type="ARBA" id="ARBA00022670"/>
    </source>
</evidence>
<comment type="function">
    <text evidence="14">Acts as a processive, ATP-dependent zinc metallopeptidase for both cytoplasmic and membrane proteins. Plays a role in the quality control of integral membrane proteins.</text>
</comment>
<evidence type="ECO:0000256" key="2">
    <source>
        <dbReference type="ARBA" id="ARBA00010044"/>
    </source>
</evidence>
<dbReference type="Pfam" id="PF17862">
    <property type="entry name" value="AAA_lid_3"/>
    <property type="match status" value="1"/>
</dbReference>
<feature type="binding site" evidence="14">
    <location>
        <position position="426"/>
    </location>
    <ligand>
        <name>Zn(2+)</name>
        <dbReference type="ChEBI" id="CHEBI:29105"/>
        <note>catalytic</note>
    </ligand>
</feature>
<gene>
    <name evidence="14" type="primary">ftsH</name>
    <name evidence="17" type="ORF">A2827_03135</name>
</gene>
<feature type="transmembrane region" description="Helical" evidence="14">
    <location>
        <begin position="9"/>
        <end position="27"/>
    </location>
</feature>
<dbReference type="Gene3D" id="1.20.58.760">
    <property type="entry name" value="Peptidase M41"/>
    <property type="match status" value="1"/>
</dbReference>
<dbReference type="FunFam" id="3.40.50.300:FF:000001">
    <property type="entry name" value="ATP-dependent zinc metalloprotease FtsH"/>
    <property type="match status" value="1"/>
</dbReference>
<dbReference type="SMART" id="SM00382">
    <property type="entry name" value="AAA"/>
    <property type="match status" value="1"/>
</dbReference>
<dbReference type="EMBL" id="MHOD01000002">
    <property type="protein sequence ID" value="OGZ58623.1"/>
    <property type="molecule type" value="Genomic_DNA"/>
</dbReference>
<keyword evidence="6 14" id="KW-0547">Nucleotide-binding</keyword>
<dbReference type="NCBIfam" id="TIGR01241">
    <property type="entry name" value="FtsH_fam"/>
    <property type="match status" value="1"/>
</dbReference>
<evidence type="ECO:0000256" key="6">
    <source>
        <dbReference type="ARBA" id="ARBA00022741"/>
    </source>
</evidence>
<dbReference type="GO" id="GO:0006508">
    <property type="term" value="P:proteolysis"/>
    <property type="evidence" value="ECO:0007669"/>
    <property type="project" value="UniProtKB-KW"/>
</dbReference>
<dbReference type="SUPFAM" id="SSF52540">
    <property type="entry name" value="P-loop containing nucleoside triphosphate hydrolases"/>
    <property type="match status" value="1"/>
</dbReference>
<dbReference type="GO" id="GO:0004176">
    <property type="term" value="F:ATP-dependent peptidase activity"/>
    <property type="evidence" value="ECO:0007669"/>
    <property type="project" value="InterPro"/>
</dbReference>
<keyword evidence="4 14" id="KW-0812">Transmembrane</keyword>
<sequence length="602" mass="65658">MRGFGSSKSLIVIAVIIFGFLILYSILPRGESSKNLPIGSVISMAERGEILRIDVNGNNLSIVTKNNETFTSRKESGVSLYEMLSVRGVEAGKDVEISVVQSGNLLSSLLSLFPLIFLLYFMFVLMQRSSRGQGADWVGGLGRSKAKRFPAEEVPSVKFEDVAGAEEPKQELAEIVEFLKSPERFQSMGAKIPKGVLLIGPPGTGKTLISRAVAGEAGVPFFSTSGSEFVEMFVGVGAARVRDLFFRAKANAPAIVFIDEIDAVGRHRGSGLGGGHDEREQTLNQMLTEMDGFNSFTNVIVIAATNRPDILDPALLRPGRFDRRVIMPLPDLKGREQILQVHAKGKPISPSVDLRIIARRTHGFSGADLANVMNEAAILAARKSKTLIEAEDFGEAVDRVIAGPAMKSRKTSEKEREITAYHEAGHAVVAHNMDGADPVHKITIIPRGIAGGYTQQIPEEDRSYWSMKQLKITLAVLMAGQIAERLVFNDVTTGSSNDLERATNIARDMVIKYGMSSLGPISFGGGQDVVFLGKEFANGPSYSEAVAEKIDNEINLIIRQAEFEARTILEKYRKKLEYLAKKVLAVEILEGEELQQVLSSDM</sequence>
<comment type="subcellular location">
    <subcellularLocation>
        <location evidence="14">Cell membrane</location>
        <topology evidence="14">Multi-pass membrane protein</topology>
        <orientation evidence="14">Cytoplasmic side</orientation>
    </subcellularLocation>
    <subcellularLocation>
        <location evidence="1">Membrane</location>
    </subcellularLocation>
</comment>
<dbReference type="STRING" id="1802158.A2827_03135"/>
<evidence type="ECO:0000256" key="7">
    <source>
        <dbReference type="ARBA" id="ARBA00022801"/>
    </source>
</evidence>
<dbReference type="Gene3D" id="3.40.50.300">
    <property type="entry name" value="P-loop containing nucleotide triphosphate hydrolases"/>
    <property type="match status" value="1"/>
</dbReference>
<keyword evidence="17" id="KW-0131">Cell cycle</keyword>
<dbReference type="InterPro" id="IPR003960">
    <property type="entry name" value="ATPase_AAA_CS"/>
</dbReference>
<dbReference type="GO" id="GO:0005524">
    <property type="term" value="F:ATP binding"/>
    <property type="evidence" value="ECO:0007669"/>
    <property type="project" value="UniProtKB-UniRule"/>
</dbReference>
<comment type="caution">
    <text evidence="17">The sequence shown here is derived from an EMBL/GenBank/DDBJ whole genome shotgun (WGS) entry which is preliminary data.</text>
</comment>
<dbReference type="InterPro" id="IPR005936">
    <property type="entry name" value="FtsH"/>
</dbReference>
<comment type="similarity">
    <text evidence="15">Belongs to the AAA ATPase family.</text>
</comment>
<keyword evidence="8 14" id="KW-0862">Zinc</keyword>
<dbReference type="InterPro" id="IPR000642">
    <property type="entry name" value="Peptidase_M41"/>
</dbReference>
<evidence type="ECO:0000256" key="9">
    <source>
        <dbReference type="ARBA" id="ARBA00022840"/>
    </source>
</evidence>
<evidence type="ECO:0000256" key="8">
    <source>
        <dbReference type="ARBA" id="ARBA00022833"/>
    </source>
</evidence>
<keyword evidence="3 14" id="KW-0645">Protease</keyword>
<dbReference type="GO" id="GO:0016887">
    <property type="term" value="F:ATP hydrolysis activity"/>
    <property type="evidence" value="ECO:0007669"/>
    <property type="project" value="UniProtKB-UniRule"/>
</dbReference>
<evidence type="ECO:0000256" key="12">
    <source>
        <dbReference type="ARBA" id="ARBA00023136"/>
    </source>
</evidence>
<dbReference type="PROSITE" id="PS00674">
    <property type="entry name" value="AAA"/>
    <property type="match status" value="1"/>
</dbReference>
<dbReference type="Pfam" id="PF01434">
    <property type="entry name" value="Peptidase_M41"/>
    <property type="match status" value="1"/>
</dbReference>
<dbReference type="CDD" id="cd19501">
    <property type="entry name" value="RecA-like_FtsH"/>
    <property type="match status" value="1"/>
</dbReference>
<feature type="binding site" evidence="14">
    <location>
        <begin position="200"/>
        <end position="207"/>
    </location>
    <ligand>
        <name>ATP</name>
        <dbReference type="ChEBI" id="CHEBI:30616"/>
    </ligand>
</feature>
<dbReference type="GO" id="GO:0004222">
    <property type="term" value="F:metalloendopeptidase activity"/>
    <property type="evidence" value="ECO:0007669"/>
    <property type="project" value="InterPro"/>
</dbReference>
<dbReference type="GO" id="GO:0005886">
    <property type="term" value="C:plasma membrane"/>
    <property type="evidence" value="ECO:0007669"/>
    <property type="project" value="UniProtKB-SubCell"/>
</dbReference>
<dbReference type="InterPro" id="IPR037219">
    <property type="entry name" value="Peptidase_M41-like"/>
</dbReference>
<evidence type="ECO:0000256" key="15">
    <source>
        <dbReference type="RuleBase" id="RU003651"/>
    </source>
</evidence>
<dbReference type="InterPro" id="IPR003959">
    <property type="entry name" value="ATPase_AAA_core"/>
</dbReference>
<dbReference type="FunFam" id="1.10.8.60:FF:000001">
    <property type="entry name" value="ATP-dependent zinc metalloprotease FtsH"/>
    <property type="match status" value="1"/>
</dbReference>
<keyword evidence="11 14" id="KW-0482">Metalloprotease</keyword>
<name>A0A1G2H810_9BACT</name>
<dbReference type="FunFam" id="1.20.58.760:FF:000001">
    <property type="entry name" value="ATP-dependent zinc metalloprotease FtsH"/>
    <property type="match status" value="1"/>
</dbReference>
<dbReference type="SUPFAM" id="SSF140990">
    <property type="entry name" value="FtsH protease domain-like"/>
    <property type="match status" value="1"/>
</dbReference>
<evidence type="ECO:0000313" key="18">
    <source>
        <dbReference type="Proteomes" id="UP000177932"/>
    </source>
</evidence>
<dbReference type="Pfam" id="PF00004">
    <property type="entry name" value="AAA"/>
    <property type="match status" value="1"/>
</dbReference>
<feature type="domain" description="AAA+ ATPase" evidence="16">
    <location>
        <begin position="192"/>
        <end position="331"/>
    </location>
</feature>
<reference evidence="17 18" key="1">
    <citation type="journal article" date="2016" name="Nat. Commun.">
        <title>Thousands of microbial genomes shed light on interconnected biogeochemical processes in an aquifer system.</title>
        <authorList>
            <person name="Anantharaman K."/>
            <person name="Brown C.T."/>
            <person name="Hug L.A."/>
            <person name="Sharon I."/>
            <person name="Castelle C.J."/>
            <person name="Probst A.J."/>
            <person name="Thomas B.C."/>
            <person name="Singh A."/>
            <person name="Wilkins M.J."/>
            <person name="Karaoz U."/>
            <person name="Brodie E.L."/>
            <person name="Williams K.H."/>
            <person name="Hubbard S.S."/>
            <person name="Banfield J.F."/>
        </authorList>
    </citation>
    <scope>NUCLEOTIDE SEQUENCE [LARGE SCALE GENOMIC DNA]</scope>
</reference>
<organism evidence="17 18">
    <name type="scientific">Candidatus Spechtbacteria bacterium RIFCSPHIGHO2_01_FULL_43_30</name>
    <dbReference type="NCBI Taxonomy" id="1802158"/>
    <lineage>
        <taxon>Bacteria</taxon>
        <taxon>Candidatus Spechtiibacteriota</taxon>
    </lineage>
</organism>
<keyword evidence="9 14" id="KW-0067">ATP-binding</keyword>
<dbReference type="InterPro" id="IPR003593">
    <property type="entry name" value="AAA+_ATPase"/>
</dbReference>
<feature type="binding site" evidence="14">
    <location>
        <position position="422"/>
    </location>
    <ligand>
        <name>Zn(2+)</name>
        <dbReference type="ChEBI" id="CHEBI:29105"/>
        <note>catalytic</note>
    </ligand>
</feature>
<evidence type="ECO:0000256" key="14">
    <source>
        <dbReference type="HAMAP-Rule" id="MF_01458"/>
    </source>
</evidence>
<feature type="binding site" evidence="14">
    <location>
        <position position="498"/>
    </location>
    <ligand>
        <name>Zn(2+)</name>
        <dbReference type="ChEBI" id="CHEBI:29105"/>
        <note>catalytic</note>
    </ligand>
</feature>
<comment type="similarity">
    <text evidence="2 14">In the C-terminal section; belongs to the peptidase M41 family.</text>
</comment>
<accession>A0A1G2H810</accession>
<evidence type="ECO:0000313" key="17">
    <source>
        <dbReference type="EMBL" id="OGZ58623.1"/>
    </source>
</evidence>
<protein>
    <recommendedName>
        <fullName evidence="14">ATP-dependent zinc metalloprotease FtsH</fullName>
        <ecNumber evidence="14">3.4.24.-</ecNumber>
    </recommendedName>
</protein>
<dbReference type="Gene3D" id="1.10.8.60">
    <property type="match status" value="1"/>
</dbReference>
<evidence type="ECO:0000256" key="4">
    <source>
        <dbReference type="ARBA" id="ARBA00022692"/>
    </source>
</evidence>
<dbReference type="GO" id="GO:0051301">
    <property type="term" value="P:cell division"/>
    <property type="evidence" value="ECO:0007669"/>
    <property type="project" value="UniProtKB-KW"/>
</dbReference>
<keyword evidence="7 14" id="KW-0378">Hydrolase</keyword>
<evidence type="ECO:0000256" key="11">
    <source>
        <dbReference type="ARBA" id="ARBA00023049"/>
    </source>
</evidence>
<proteinExistence type="inferred from homology"/>
<dbReference type="EC" id="3.4.24.-" evidence="14"/>
<comment type="subunit">
    <text evidence="14">Homohexamer.</text>
</comment>
<dbReference type="AlphaFoldDB" id="A0A1G2H810"/>
<dbReference type="InterPro" id="IPR027417">
    <property type="entry name" value="P-loop_NTPase"/>
</dbReference>
<keyword evidence="14" id="KW-1003">Cell membrane</keyword>
<dbReference type="InterPro" id="IPR041569">
    <property type="entry name" value="AAA_lid_3"/>
</dbReference>
<dbReference type="GO" id="GO:0030163">
    <property type="term" value="P:protein catabolic process"/>
    <property type="evidence" value="ECO:0007669"/>
    <property type="project" value="UniProtKB-UniRule"/>
</dbReference>
<dbReference type="PANTHER" id="PTHR23076">
    <property type="entry name" value="METALLOPROTEASE M41 FTSH"/>
    <property type="match status" value="1"/>
</dbReference>
<dbReference type="HAMAP" id="MF_01458">
    <property type="entry name" value="FtsH"/>
    <property type="match status" value="1"/>
</dbReference>
<evidence type="ECO:0000256" key="1">
    <source>
        <dbReference type="ARBA" id="ARBA00004370"/>
    </source>
</evidence>
<keyword evidence="5 14" id="KW-0479">Metal-binding</keyword>
<dbReference type="Proteomes" id="UP000177932">
    <property type="component" value="Unassembled WGS sequence"/>
</dbReference>
<comment type="similarity">
    <text evidence="13 14">In the central section; belongs to the AAA ATPase family.</text>
</comment>
<evidence type="ECO:0000256" key="13">
    <source>
        <dbReference type="ARBA" id="ARBA00061570"/>
    </source>
</evidence>
<evidence type="ECO:0000256" key="10">
    <source>
        <dbReference type="ARBA" id="ARBA00022989"/>
    </source>
</evidence>
<keyword evidence="12 14" id="KW-0472">Membrane</keyword>